<dbReference type="EMBL" id="FNQN01000005">
    <property type="protein sequence ID" value="SEA39402.1"/>
    <property type="molecule type" value="Genomic_DNA"/>
</dbReference>
<dbReference type="InterPro" id="IPR006656">
    <property type="entry name" value="Mopterin_OxRdtase"/>
</dbReference>
<name>A0A1H4AUV8_9BACT</name>
<keyword evidence="2" id="KW-0411">Iron-sulfur</keyword>
<comment type="similarity">
    <text evidence="1">Belongs to the prokaryotic molybdopterin-containing oxidoreductase family.</text>
</comment>
<keyword evidence="10" id="KW-1185">Reference proteome</keyword>
<keyword evidence="4" id="KW-0479">Metal-binding</keyword>
<dbReference type="STRING" id="37625.SAMN05660420_01981"/>
<dbReference type="Gene3D" id="3.40.50.740">
    <property type="match status" value="1"/>
</dbReference>
<keyword evidence="3" id="KW-0500">Molybdenum</keyword>
<evidence type="ECO:0000256" key="3">
    <source>
        <dbReference type="ARBA" id="ARBA00022505"/>
    </source>
</evidence>
<dbReference type="PANTHER" id="PTHR43742:SF9">
    <property type="entry name" value="TETRATHIONATE REDUCTASE SUBUNIT A"/>
    <property type="match status" value="1"/>
</dbReference>
<keyword evidence="6" id="KW-0560">Oxidoreductase</keyword>
<dbReference type="GO" id="GO:0046872">
    <property type="term" value="F:metal ion binding"/>
    <property type="evidence" value="ECO:0007669"/>
    <property type="project" value="UniProtKB-KW"/>
</dbReference>
<dbReference type="PANTHER" id="PTHR43742">
    <property type="entry name" value="TRIMETHYLAMINE-N-OXIDE REDUCTASE"/>
    <property type="match status" value="1"/>
</dbReference>
<gene>
    <name evidence="9" type="ORF">SAMN05660420_01981</name>
</gene>
<keyword evidence="2" id="KW-0408">Iron</keyword>
<evidence type="ECO:0000259" key="7">
    <source>
        <dbReference type="Pfam" id="PF00384"/>
    </source>
</evidence>
<dbReference type="SUPFAM" id="SSF53706">
    <property type="entry name" value="Formate dehydrogenase/DMSO reductase, domains 1-3"/>
    <property type="match status" value="1"/>
</dbReference>
<dbReference type="Pfam" id="PF01568">
    <property type="entry name" value="Molydop_binding"/>
    <property type="match status" value="1"/>
</dbReference>
<dbReference type="RefSeq" id="WP_217637478.1">
    <property type="nucleotide sequence ID" value="NZ_FNQN01000005.1"/>
</dbReference>
<protein>
    <submittedName>
        <fullName evidence="9">Molydopterin dinucleotide binding domain-containing protein</fullName>
    </submittedName>
</protein>
<dbReference type="Gene3D" id="2.40.40.20">
    <property type="match status" value="1"/>
</dbReference>
<evidence type="ECO:0000256" key="1">
    <source>
        <dbReference type="ARBA" id="ARBA00010312"/>
    </source>
</evidence>
<keyword evidence="5" id="KW-0732">Signal</keyword>
<dbReference type="InterPro" id="IPR006657">
    <property type="entry name" value="MoPterin_dinucl-bd_dom"/>
</dbReference>
<dbReference type="GO" id="GO:0016491">
    <property type="term" value="F:oxidoreductase activity"/>
    <property type="evidence" value="ECO:0007669"/>
    <property type="project" value="UniProtKB-KW"/>
</dbReference>
<feature type="domain" description="Molybdopterin oxidoreductase" evidence="7">
    <location>
        <begin position="5"/>
        <end position="422"/>
    </location>
</feature>
<dbReference type="SUPFAM" id="SSF50692">
    <property type="entry name" value="ADC-like"/>
    <property type="match status" value="1"/>
</dbReference>
<evidence type="ECO:0000313" key="10">
    <source>
        <dbReference type="Proteomes" id="UP000199409"/>
    </source>
</evidence>
<dbReference type="Gene3D" id="3.40.228.10">
    <property type="entry name" value="Dimethylsulfoxide Reductase, domain 2"/>
    <property type="match status" value="1"/>
</dbReference>
<evidence type="ECO:0000256" key="4">
    <source>
        <dbReference type="ARBA" id="ARBA00022723"/>
    </source>
</evidence>
<evidence type="ECO:0000256" key="6">
    <source>
        <dbReference type="ARBA" id="ARBA00023002"/>
    </source>
</evidence>
<evidence type="ECO:0000313" key="9">
    <source>
        <dbReference type="EMBL" id="SEA39402.1"/>
    </source>
</evidence>
<organism evidence="9 10">
    <name type="scientific">Desulfuromusa kysingii</name>
    <dbReference type="NCBI Taxonomy" id="37625"/>
    <lineage>
        <taxon>Bacteria</taxon>
        <taxon>Pseudomonadati</taxon>
        <taxon>Thermodesulfobacteriota</taxon>
        <taxon>Desulfuromonadia</taxon>
        <taxon>Desulfuromonadales</taxon>
        <taxon>Geopsychrobacteraceae</taxon>
        <taxon>Desulfuromusa</taxon>
    </lineage>
</organism>
<dbReference type="Proteomes" id="UP000199409">
    <property type="component" value="Unassembled WGS sequence"/>
</dbReference>
<dbReference type="Pfam" id="PF00384">
    <property type="entry name" value="Molybdopterin"/>
    <property type="match status" value="1"/>
</dbReference>
<dbReference type="GO" id="GO:0043546">
    <property type="term" value="F:molybdopterin cofactor binding"/>
    <property type="evidence" value="ECO:0007669"/>
    <property type="project" value="InterPro"/>
</dbReference>
<dbReference type="InterPro" id="IPR050612">
    <property type="entry name" value="Prok_Mopterin_Oxidored"/>
</dbReference>
<evidence type="ECO:0000256" key="5">
    <source>
        <dbReference type="ARBA" id="ARBA00022729"/>
    </source>
</evidence>
<accession>A0A1H4AUV8</accession>
<proteinExistence type="inferred from homology"/>
<reference evidence="9 10" key="1">
    <citation type="submission" date="2016-10" db="EMBL/GenBank/DDBJ databases">
        <authorList>
            <person name="de Groot N.N."/>
        </authorList>
    </citation>
    <scope>NUCLEOTIDE SEQUENCE [LARGE SCALE GENOMIC DNA]</scope>
    <source>
        <strain evidence="9 10">DSM 7343</strain>
    </source>
</reference>
<dbReference type="GO" id="GO:0051539">
    <property type="term" value="F:4 iron, 4 sulfur cluster binding"/>
    <property type="evidence" value="ECO:0007669"/>
    <property type="project" value="UniProtKB-KW"/>
</dbReference>
<sequence>MLRPDLNNAEYVLFLGEYPGNSGKPMQAIGRQASIESNDGKLKFTVVDPVMVGGAVSSVGKSADWIPIIPTTDNSFVMAVAQWIIVNHRYNAPYMSSPTFEAAKKKGFNSYTNSSYLVITDSEHKNYRRLLRAEDLGLAAPKKKKGKAEAFIVIDKATQKPVQITATAEADLFFKGELKDSNGKPIQVETAFSLLKKSVMQQPLAEYARDCGIPVEKIIEIAKNLTSHGTKASIEGMGNTTSATGMNIAKAFTLINAMLGNINKKGGVINRRLAYPSTSGGPRYDLKSIKGGPKKGGVNLGRNGIYEKSTEYKNKVAAGQPAYPSRLPWHAKVTGADNQAVFSLINGYPYPAKILINWMSNPFFATPAAARKDVMDAFKNSDVIPLMISCDAFMGEMSAISDYIIPDTTQYESWGFPNMEGNFAGKYKGMRWPVVTPLTPKIDSKRHACFENYVIDVAKKIGIPGYGDKAITGSDKKTYPLNSPEDYFLRAAANTTYAGTPLPKLSAEEMQLQGLDEVIKPWKAALTEEEWPRVAFMMSRGGRYEPEGAGFDGDNHKYGYTGRVNIYAEEIATERNSITGKFYPGVITSEPERFADGRLLEDVFPKLQWPFKGVSYKAKLRSNSTLANSPILTSMSAGNYLEINPQDAAQQGFKDGDRVRIISATGATAEGILQVRSGVGTGVIAVAYGYGHWEYGVKKHHAGNRSFGGDAKRAKGVLLSGLSLVDPTFKEPFGYSDMATGSPARNGGAFRLEKI</sequence>
<dbReference type="InterPro" id="IPR009010">
    <property type="entry name" value="Asp_de-COase-like_dom_sf"/>
</dbReference>
<evidence type="ECO:0000259" key="8">
    <source>
        <dbReference type="Pfam" id="PF01568"/>
    </source>
</evidence>
<evidence type="ECO:0000256" key="2">
    <source>
        <dbReference type="ARBA" id="ARBA00022485"/>
    </source>
</evidence>
<dbReference type="AlphaFoldDB" id="A0A1H4AUV8"/>
<keyword evidence="2" id="KW-0004">4Fe-4S</keyword>
<feature type="domain" description="Molybdopterin dinucleotide-binding" evidence="8">
    <location>
        <begin position="616"/>
        <end position="704"/>
    </location>
</feature>